<dbReference type="ExpressionAtlas" id="A0A287AYR7">
    <property type="expression patterns" value="baseline"/>
</dbReference>
<dbReference type="GO" id="GO:0005576">
    <property type="term" value="C:extracellular region"/>
    <property type="evidence" value="ECO:0007669"/>
    <property type="project" value="UniProtKB-SubCell"/>
</dbReference>
<keyword evidence="3" id="KW-0964">Secreted</keyword>
<dbReference type="OMA" id="RDTCKLT"/>
<dbReference type="InParanoid" id="A0A287AYR7"/>
<reference evidence="6" key="1">
    <citation type="journal article" date="2019" name="PeerJ">
        <title>Genes of the pig, Sus scrofa, reconstructed with EvidentialGene.</title>
        <authorList>
            <person name="Gilbert D.G."/>
        </authorList>
    </citation>
    <scope>NUCLEOTIDE SEQUENCE</scope>
</reference>
<keyword evidence="4" id="KW-0732">Signal</keyword>
<evidence type="ECO:0000256" key="5">
    <source>
        <dbReference type="ARBA" id="ARBA00023157"/>
    </source>
</evidence>
<evidence type="ECO:0000256" key="1">
    <source>
        <dbReference type="ARBA" id="ARBA00002878"/>
    </source>
</evidence>
<comment type="subcellular location">
    <subcellularLocation>
        <location evidence="2">Secreted</location>
    </subcellularLocation>
</comment>
<dbReference type="EMBL" id="DQIR01030057">
    <property type="protein sequence ID" value="HCZ85532.1"/>
    <property type="molecule type" value="Transcribed_RNA"/>
</dbReference>
<accession>A0A287AYR7</accession>
<evidence type="ECO:0000256" key="2">
    <source>
        <dbReference type="ARBA" id="ARBA00004613"/>
    </source>
</evidence>
<evidence type="ECO:0000313" key="6">
    <source>
        <dbReference type="EMBL" id="HCZ85532.1"/>
    </source>
</evidence>
<dbReference type="SUPFAM" id="SSF57392">
    <property type="entry name" value="Defensin-like"/>
    <property type="match status" value="1"/>
</dbReference>
<dbReference type="PANTHER" id="PTHR20515:SF3">
    <property type="entry name" value="BETA-DEFENSIN 109B-RELATED"/>
    <property type="match status" value="1"/>
</dbReference>
<dbReference type="PANTHER" id="PTHR20515">
    <property type="entry name" value="BETA-DEFENSIN"/>
    <property type="match status" value="1"/>
</dbReference>
<name>A0A287AYR7_PIG</name>
<evidence type="ECO:0000256" key="3">
    <source>
        <dbReference type="ARBA" id="ARBA00022525"/>
    </source>
</evidence>
<sequence length="134" mass="15203">MLFLSGSTNREQTTGPGREWNKRPRTCHAQRPQASTMLTPLPFICPSPMTLHGLLSILLLLTLFSPVKSGLASAENHCINVNGICRRDTCKMIEDTLGACKRRWKCCRAWWILLPVPTPIIYSDYQEPIKHKVK</sequence>
<comment type="function">
    <text evidence="1">Has antibacterial activity.</text>
</comment>
<organism evidence="6">
    <name type="scientific">Sus scrofa</name>
    <name type="common">Pig</name>
    <dbReference type="NCBI Taxonomy" id="9823"/>
    <lineage>
        <taxon>Eukaryota</taxon>
        <taxon>Metazoa</taxon>
        <taxon>Chordata</taxon>
        <taxon>Craniata</taxon>
        <taxon>Vertebrata</taxon>
        <taxon>Euteleostomi</taxon>
        <taxon>Mammalia</taxon>
        <taxon>Eutheria</taxon>
        <taxon>Laurasiatheria</taxon>
        <taxon>Artiodactyla</taxon>
        <taxon>Suina</taxon>
        <taxon>Suidae</taxon>
        <taxon>Sus</taxon>
    </lineage>
</organism>
<proteinExistence type="predicted"/>
<keyword evidence="5" id="KW-1015">Disulfide bond</keyword>
<protein>
    <submittedName>
        <fullName evidence="6">Beta-defensin 109-like</fullName>
    </submittedName>
</protein>
<dbReference type="Bgee" id="ENSSSCG00000035210">
    <property type="expression patterns" value="Expressed in spleen and 5 other cell types or tissues"/>
</dbReference>
<evidence type="ECO:0000256" key="4">
    <source>
        <dbReference type="ARBA" id="ARBA00022729"/>
    </source>
</evidence>
<dbReference type="AlphaFoldDB" id="A0A287AYR7"/>